<evidence type="ECO:0000256" key="7">
    <source>
        <dbReference type="ARBA" id="ARBA00023273"/>
    </source>
</evidence>
<dbReference type="SUPFAM" id="SSF48452">
    <property type="entry name" value="TPR-like"/>
    <property type="match status" value="3"/>
</dbReference>
<dbReference type="GO" id="GO:0030992">
    <property type="term" value="C:intraciliary transport particle B"/>
    <property type="evidence" value="ECO:0007669"/>
    <property type="project" value="TreeGrafter"/>
</dbReference>
<comment type="subcellular location">
    <subcellularLocation>
        <location evidence="1 8">Cell projection</location>
        <location evidence="1 8">Cilium</location>
    </subcellularLocation>
</comment>
<dbReference type="OMA" id="CCKHELY"/>
<sequence>MVNSVMPSKYWIINAMSTLITFQSRAALSLLAYCFYNVQDYSSAAECYENLTQEYPDNDDYNLYRSCNFEAAFKVVNQIDNPLMLKNVLKLKSAIKYAEEDWQNAKLLVEQCSQNDSDTVANSACLLYKEKDYLGALKRFQQAQQMYGYRPDLAYNIALCHYEIKQYAQALKCTAEIIEKGVKEHPELSVGMLTEGMEVRSVGNTPILRETSLIEAFNLKAAIEYSLKNNEAALEALTDMPPRDENELDSVTLHNQALMNIESQPAEGFAKLQFLLQDDSFPPETFANILFLYCKYEYFDLTADLLAENAHLTYKYLSQYEFDFLDALITQQTSSDEAFKKFDLLAAQLTEKLRRATKQVQDGRQNGNEDVVRQAVGNYDGVLEMYIPVLMSQAKIYWLKADYDGVEKLFRKSVDFCSEHHVWRLNVAHTLFMQETKFKEAAGFYESIVKKHYSRILNVSAVVLANLCVCYIMTNQNEAAEELMRKVEKEEEKEALDDSETKLFHLCIVNLVIGTLYCSKGNYEFGISRVIKAMEPYSKKLGTDTWLHVKRCFLSLIENLAKQIILVRDSVLNECSAFLEQCEIYGRYIKTYIDGPLEDKGLHGGKITVTYESRYLKALLLQVMKK</sequence>
<keyword evidence="9" id="KW-1185">Reference proteome</keyword>
<evidence type="ECO:0000256" key="1">
    <source>
        <dbReference type="ARBA" id="ARBA00004138"/>
    </source>
</evidence>
<keyword evidence="3" id="KW-0677">Repeat</keyword>
<dbReference type="InterPro" id="IPR019734">
    <property type="entry name" value="TPR_rpt"/>
</dbReference>
<reference evidence="10" key="1">
    <citation type="submission" date="2022-11" db="UniProtKB">
        <authorList>
            <consortium name="WormBaseParasite"/>
        </authorList>
    </citation>
    <scope>IDENTIFICATION</scope>
</reference>
<keyword evidence="4 8" id="KW-0970">Cilium biogenesis/degradation</keyword>
<evidence type="ECO:0000256" key="4">
    <source>
        <dbReference type="ARBA" id="ARBA00022794"/>
    </source>
</evidence>
<dbReference type="InterPro" id="IPR039941">
    <property type="entry name" value="TT30"/>
</dbReference>
<dbReference type="Gene3D" id="1.25.40.10">
    <property type="entry name" value="Tetratricopeptide repeat domain"/>
    <property type="match status" value="2"/>
</dbReference>
<evidence type="ECO:0000256" key="8">
    <source>
        <dbReference type="RuleBase" id="RU367070"/>
    </source>
</evidence>
<dbReference type="GO" id="GO:0042073">
    <property type="term" value="P:intraciliary transport"/>
    <property type="evidence" value="ECO:0007669"/>
    <property type="project" value="UniProtKB-UniRule"/>
</dbReference>
<accession>A0A915KF60</accession>
<evidence type="ECO:0000256" key="6">
    <source>
        <dbReference type="ARBA" id="ARBA00023069"/>
    </source>
</evidence>
<keyword evidence="7 8" id="KW-0966">Cell projection</keyword>
<dbReference type="GO" id="GO:0005879">
    <property type="term" value="C:axonemal microtubule"/>
    <property type="evidence" value="ECO:0007669"/>
    <property type="project" value="UniProtKB-UniRule"/>
</dbReference>
<evidence type="ECO:0000313" key="9">
    <source>
        <dbReference type="Proteomes" id="UP000887565"/>
    </source>
</evidence>
<dbReference type="PANTHER" id="PTHR20931">
    <property type="entry name" value="TETRATRICOPEPTIDE REPEAT PROTEIN 30"/>
    <property type="match status" value="1"/>
</dbReference>
<proteinExistence type="inferred from homology"/>
<evidence type="ECO:0000256" key="2">
    <source>
        <dbReference type="ARBA" id="ARBA00009522"/>
    </source>
</evidence>
<evidence type="ECO:0000256" key="5">
    <source>
        <dbReference type="ARBA" id="ARBA00022803"/>
    </source>
</evidence>
<dbReference type="GO" id="GO:0120170">
    <property type="term" value="F:intraciliary transport particle B binding"/>
    <property type="evidence" value="ECO:0007669"/>
    <property type="project" value="TreeGrafter"/>
</dbReference>
<dbReference type="Proteomes" id="UP000887565">
    <property type="component" value="Unplaced"/>
</dbReference>
<name>A0A915KF60_ROMCU</name>
<keyword evidence="5 8" id="KW-0802">TPR repeat</keyword>
<keyword evidence="6 8" id="KW-0969">Cilium</keyword>
<dbReference type="SMART" id="SM00028">
    <property type="entry name" value="TPR"/>
    <property type="match status" value="5"/>
</dbReference>
<dbReference type="FunFam" id="1.25.40.10:FF:000186">
    <property type="entry name" value="Tetratricopeptide repeat domain 30A"/>
    <property type="match status" value="1"/>
</dbReference>
<protein>
    <recommendedName>
        <fullName evidence="8">Tetratricopeptide repeat protein 30</fullName>
    </recommendedName>
</protein>
<comment type="similarity">
    <text evidence="2 8">Belongs to the TTC30/dfy-1/fleer family.</text>
</comment>
<dbReference type="WBParaSite" id="nRc.2.0.1.t37443-RA">
    <property type="protein sequence ID" value="nRc.2.0.1.t37443-RA"/>
    <property type="gene ID" value="nRc.2.0.1.g37443"/>
</dbReference>
<organism evidence="9 10">
    <name type="scientific">Romanomermis culicivorax</name>
    <name type="common">Nematode worm</name>
    <dbReference type="NCBI Taxonomy" id="13658"/>
    <lineage>
        <taxon>Eukaryota</taxon>
        <taxon>Metazoa</taxon>
        <taxon>Ecdysozoa</taxon>
        <taxon>Nematoda</taxon>
        <taxon>Enoplea</taxon>
        <taxon>Dorylaimia</taxon>
        <taxon>Mermithida</taxon>
        <taxon>Mermithoidea</taxon>
        <taxon>Mermithidae</taxon>
        <taxon>Romanomermis</taxon>
    </lineage>
</organism>
<dbReference type="PANTHER" id="PTHR20931:SF0">
    <property type="entry name" value="TETRATRICOPEPTIDE REPEAT PROTEIN 30"/>
    <property type="match status" value="1"/>
</dbReference>
<comment type="function">
    <text evidence="8">Required for polyglutamylation of axonemal tubulin. Plays a role in anterograde intraflagellar transport (IFT), the process by which cilia precursors are transported from the base of the cilium to the site of their incorporation at the tip.</text>
</comment>
<evidence type="ECO:0000313" key="10">
    <source>
        <dbReference type="WBParaSite" id="nRc.2.0.1.t37443-RA"/>
    </source>
</evidence>
<evidence type="ECO:0000256" key="3">
    <source>
        <dbReference type="ARBA" id="ARBA00022737"/>
    </source>
</evidence>
<dbReference type="InterPro" id="IPR011990">
    <property type="entry name" value="TPR-like_helical_dom_sf"/>
</dbReference>
<dbReference type="AlphaFoldDB" id="A0A915KF60"/>
<dbReference type="Pfam" id="PF14559">
    <property type="entry name" value="TPR_19"/>
    <property type="match status" value="1"/>
</dbReference>